<dbReference type="AlphaFoldDB" id="A0A7K1SNS7"/>
<protein>
    <submittedName>
        <fullName evidence="1">Uncharacterized protein</fullName>
    </submittedName>
</protein>
<organism evidence="1 2">
    <name type="scientific">Spirosoma arboris</name>
    <dbReference type="NCBI Taxonomy" id="2682092"/>
    <lineage>
        <taxon>Bacteria</taxon>
        <taxon>Pseudomonadati</taxon>
        <taxon>Bacteroidota</taxon>
        <taxon>Cytophagia</taxon>
        <taxon>Cytophagales</taxon>
        <taxon>Cytophagaceae</taxon>
        <taxon>Spirosoma</taxon>
    </lineage>
</organism>
<dbReference type="EMBL" id="WPIN01000023">
    <property type="protein sequence ID" value="MVM35464.1"/>
    <property type="molecule type" value="Genomic_DNA"/>
</dbReference>
<dbReference type="RefSeq" id="WP_157590266.1">
    <property type="nucleotide sequence ID" value="NZ_WPIN01000023.1"/>
</dbReference>
<dbReference type="Proteomes" id="UP000436006">
    <property type="component" value="Unassembled WGS sequence"/>
</dbReference>
<sequence length="190" mass="20950">MVALSISQLQSCKPRIYSFTANPRTIGPNDSIQVNWKTRGMATLLIHDRPMPGPDTTSRLRELTLVVQKNGHEISKMIQVAVLPNGITDKIVFKTVLHGDTLIAAGVNNPLRWGDAFDIRTVQEGSGRSLTVLHAGHILHLEPSSEPNKALLGTPVKGNWEFRSLLTPAEKADHRLAPDRLSILITVQHH</sequence>
<proteinExistence type="predicted"/>
<reference evidence="1 2" key="1">
    <citation type="submission" date="2019-12" db="EMBL/GenBank/DDBJ databases">
        <title>Spirosoma sp. HMF4905 genome sequencing and assembly.</title>
        <authorList>
            <person name="Kang H."/>
            <person name="Cha I."/>
            <person name="Kim H."/>
            <person name="Joh K."/>
        </authorList>
    </citation>
    <scope>NUCLEOTIDE SEQUENCE [LARGE SCALE GENOMIC DNA]</scope>
    <source>
        <strain evidence="1 2">HMF4905</strain>
    </source>
</reference>
<evidence type="ECO:0000313" key="2">
    <source>
        <dbReference type="Proteomes" id="UP000436006"/>
    </source>
</evidence>
<comment type="caution">
    <text evidence="1">The sequence shown here is derived from an EMBL/GenBank/DDBJ whole genome shotgun (WGS) entry which is preliminary data.</text>
</comment>
<evidence type="ECO:0000313" key="1">
    <source>
        <dbReference type="EMBL" id="MVM35464.1"/>
    </source>
</evidence>
<keyword evidence="2" id="KW-1185">Reference proteome</keyword>
<accession>A0A7K1SNS7</accession>
<name>A0A7K1SNS7_9BACT</name>
<gene>
    <name evidence="1" type="ORF">GO755_35915</name>
</gene>